<dbReference type="Gene3D" id="1.20.1250.20">
    <property type="entry name" value="MFS general substrate transporter like domains"/>
    <property type="match status" value="1"/>
</dbReference>
<gene>
    <name evidence="3" type="ORF">Celaphus_00019152</name>
</gene>
<dbReference type="Proteomes" id="UP000242450">
    <property type="component" value="Chromosome 26"/>
</dbReference>
<evidence type="ECO:0000313" key="4">
    <source>
        <dbReference type="Proteomes" id="UP000242450"/>
    </source>
</evidence>
<dbReference type="InterPro" id="IPR036259">
    <property type="entry name" value="MFS_trans_sf"/>
</dbReference>
<keyword evidence="2" id="KW-1133">Transmembrane helix</keyword>
<dbReference type="AlphaFoldDB" id="A0A212C7U3"/>
<protein>
    <submittedName>
        <fullName evidence="3">Uncharacterized protein</fullName>
    </submittedName>
</protein>
<feature type="non-terminal residue" evidence="3">
    <location>
        <position position="77"/>
    </location>
</feature>
<keyword evidence="4" id="KW-1185">Reference proteome</keyword>
<evidence type="ECO:0000256" key="1">
    <source>
        <dbReference type="ARBA" id="ARBA00004141"/>
    </source>
</evidence>
<reference evidence="3 4" key="1">
    <citation type="journal article" date="2018" name="Mol. Genet. Genomics">
        <title>The red deer Cervus elaphus genome CerEla1.0: sequencing, annotating, genes, and chromosomes.</title>
        <authorList>
            <person name="Bana N.A."/>
            <person name="Nyiri A."/>
            <person name="Nagy J."/>
            <person name="Frank K."/>
            <person name="Nagy T."/>
            <person name="Steger V."/>
            <person name="Schiller M."/>
            <person name="Lakatos P."/>
            <person name="Sugar L."/>
            <person name="Horn P."/>
            <person name="Barta E."/>
            <person name="Orosz L."/>
        </authorList>
    </citation>
    <scope>NUCLEOTIDE SEQUENCE [LARGE SCALE GENOMIC DNA]</scope>
    <source>
        <strain evidence="3">Hungarian</strain>
    </source>
</reference>
<comment type="caution">
    <text evidence="3">The sequence shown here is derived from an EMBL/GenBank/DDBJ whole genome shotgun (WGS) entry which is preliminary data.</text>
</comment>
<accession>A0A212C7U3</accession>
<comment type="subcellular location">
    <subcellularLocation>
        <location evidence="1">Membrane</location>
        <topology evidence="1">Multi-pass membrane protein</topology>
    </subcellularLocation>
</comment>
<sequence length="77" mass="8123">NFGVSLCSGLCDFGGIIAPFLLFRLAAIWLELPLIIFGTLASVCGALVMLLPETKGIALPETVDDVEKLSRLSICGV</sequence>
<evidence type="ECO:0000256" key="2">
    <source>
        <dbReference type="SAM" id="Phobius"/>
    </source>
</evidence>
<keyword evidence="2" id="KW-0472">Membrane</keyword>
<feature type="non-terminal residue" evidence="3">
    <location>
        <position position="1"/>
    </location>
</feature>
<feature type="transmembrane region" description="Helical" evidence="2">
    <location>
        <begin position="28"/>
        <end position="51"/>
    </location>
</feature>
<organism evidence="3 4">
    <name type="scientific">Cervus elaphus hippelaphus</name>
    <name type="common">European red deer</name>
    <dbReference type="NCBI Taxonomy" id="46360"/>
    <lineage>
        <taxon>Eukaryota</taxon>
        <taxon>Metazoa</taxon>
        <taxon>Chordata</taxon>
        <taxon>Craniata</taxon>
        <taxon>Vertebrata</taxon>
        <taxon>Euteleostomi</taxon>
        <taxon>Mammalia</taxon>
        <taxon>Eutheria</taxon>
        <taxon>Laurasiatheria</taxon>
        <taxon>Artiodactyla</taxon>
        <taxon>Ruminantia</taxon>
        <taxon>Pecora</taxon>
        <taxon>Cervidae</taxon>
        <taxon>Cervinae</taxon>
        <taxon>Cervus</taxon>
    </lineage>
</organism>
<evidence type="ECO:0000313" key="3">
    <source>
        <dbReference type="EMBL" id="OWK02063.1"/>
    </source>
</evidence>
<dbReference type="EMBL" id="MKHE01000026">
    <property type="protein sequence ID" value="OWK02063.1"/>
    <property type="molecule type" value="Genomic_DNA"/>
</dbReference>
<proteinExistence type="predicted"/>
<dbReference type="OrthoDB" id="5141738at2759"/>
<keyword evidence="2" id="KW-0812">Transmembrane</keyword>
<dbReference type="GO" id="GO:0016020">
    <property type="term" value="C:membrane"/>
    <property type="evidence" value="ECO:0007669"/>
    <property type="project" value="UniProtKB-SubCell"/>
</dbReference>
<name>A0A212C7U3_CEREH</name>